<proteinExistence type="predicted"/>
<protein>
    <recommendedName>
        <fullName evidence="3">Transcriptional regulator</fullName>
    </recommendedName>
</protein>
<dbReference type="EMBL" id="FXTI01000002">
    <property type="protein sequence ID" value="SMO46372.1"/>
    <property type="molecule type" value="Genomic_DNA"/>
</dbReference>
<evidence type="ECO:0000313" key="1">
    <source>
        <dbReference type="EMBL" id="SMO46372.1"/>
    </source>
</evidence>
<keyword evidence="2" id="KW-1185">Reference proteome</keyword>
<dbReference type="AlphaFoldDB" id="A0A521BH16"/>
<name>A0A521BH16_9BACL</name>
<dbReference type="RefSeq" id="WP_142504401.1">
    <property type="nucleotide sequence ID" value="NZ_FXTI01000002.1"/>
</dbReference>
<evidence type="ECO:0008006" key="3">
    <source>
        <dbReference type="Google" id="ProtNLM"/>
    </source>
</evidence>
<gene>
    <name evidence="1" type="ORF">SAMN06264849_10282</name>
</gene>
<dbReference type="Gene3D" id="3.30.70.270">
    <property type="match status" value="1"/>
</dbReference>
<dbReference type="OrthoDB" id="4986073at2"/>
<dbReference type="InterPro" id="IPR043128">
    <property type="entry name" value="Rev_trsase/Diguanyl_cyclase"/>
</dbReference>
<sequence length="442" mass="51037">MKTRLGILGPEDSVDRIREVAEKMKDLELAFFPYTQVVEAEELIRNNRHRVDHWFLSGPAVYRFLIKKGLLSPEEASYPALYGSSLMGILLEAFTVSKKPIHRVGLDTIRPSEIDSVRKDFHLENVDFVLYPKETVLPAEDVIDFHMGLYEKGQTDVVLTCIKTVYLALKENGVPCFRVSPSRLGIELELRYIREYAQARWYRKSSLGMVGVEVPLTGNTENHSHYSYRLKRQLLDLKRFLLEYSEMVQGSFSEVGDGLFFIYTTRGELELKEKEYDFSRVCLDMEKQTGLPVRLGIGYGMTAWEAEQNVRQALLVVQKEDRGTVVLVDEESEVTLFKEEQTLSYRQRFSGTEWSKQLKAAKISPAVIDKIVSYYHYYEKDSVTANEIATWLKSTVRNARRILSELERLNLVKVVGEEQSGRGRPRKRYELLVKDPCDTEEL</sequence>
<evidence type="ECO:0000313" key="2">
    <source>
        <dbReference type="Proteomes" id="UP000315636"/>
    </source>
</evidence>
<dbReference type="Proteomes" id="UP000315636">
    <property type="component" value="Unassembled WGS sequence"/>
</dbReference>
<organism evidence="1 2">
    <name type="scientific">Melghirimyces algeriensis</name>
    <dbReference type="NCBI Taxonomy" id="910412"/>
    <lineage>
        <taxon>Bacteria</taxon>
        <taxon>Bacillati</taxon>
        <taxon>Bacillota</taxon>
        <taxon>Bacilli</taxon>
        <taxon>Bacillales</taxon>
        <taxon>Thermoactinomycetaceae</taxon>
        <taxon>Melghirimyces</taxon>
    </lineage>
</organism>
<dbReference type="SUPFAM" id="SSF46785">
    <property type="entry name" value="Winged helix' DNA-binding domain"/>
    <property type="match status" value="1"/>
</dbReference>
<accession>A0A521BH16</accession>
<dbReference type="InterPro" id="IPR036390">
    <property type="entry name" value="WH_DNA-bd_sf"/>
</dbReference>
<reference evidence="1 2" key="1">
    <citation type="submission" date="2017-05" db="EMBL/GenBank/DDBJ databases">
        <authorList>
            <person name="Varghese N."/>
            <person name="Submissions S."/>
        </authorList>
    </citation>
    <scope>NUCLEOTIDE SEQUENCE [LARGE SCALE GENOMIC DNA]</scope>
    <source>
        <strain evidence="1 2">DSM 45474</strain>
    </source>
</reference>